<sequence length="223" mass="25573">MKIEQKNNLSKKSIKEIDTIFSIFNEIEINPRIELKYKTPYQLLVSVILSARSTDIQVNKITDQLFEKIATPEEMIDLGKENLKNYIKFLGLYNNKANNIIVTSHMLIENFKSEVPNNIKDLLSLPGIGTKSAKVILNVIFGESVIAVDTHVFRTSNRIGLCSTKTPIATEIALESIIPKKWLNKVHHWLVLHGRYICKARKPLCEKCPIRKLCNYYNSIFIN</sequence>
<dbReference type="Pfam" id="PF00730">
    <property type="entry name" value="HhH-GPD"/>
    <property type="match status" value="1"/>
</dbReference>
<comment type="cofactor">
    <cofactor evidence="12">
        <name>[4Fe-4S] cluster</name>
        <dbReference type="ChEBI" id="CHEBI:49883"/>
    </cofactor>
    <text evidence="12">Binds 1 [4Fe-4S] cluster.</text>
</comment>
<dbReference type="GO" id="GO:0046872">
    <property type="term" value="F:metal ion binding"/>
    <property type="evidence" value="ECO:0007669"/>
    <property type="project" value="UniProtKB-KW"/>
</dbReference>
<dbReference type="Gene3D" id="1.10.340.30">
    <property type="entry name" value="Hypothetical protein, domain 2"/>
    <property type="match status" value="1"/>
</dbReference>
<dbReference type="Pfam" id="PF10576">
    <property type="entry name" value="EndIII_4Fe-2S"/>
    <property type="match status" value="1"/>
</dbReference>
<keyword evidence="2 12" id="KW-0004">4Fe-4S</keyword>
<evidence type="ECO:0000256" key="3">
    <source>
        <dbReference type="ARBA" id="ARBA00022723"/>
    </source>
</evidence>
<organism evidence="14 15">
    <name type="scientific">Lyticum sinuosum</name>
    <dbReference type="NCBI Taxonomy" id="1332059"/>
    <lineage>
        <taxon>Bacteria</taxon>
        <taxon>Pseudomonadati</taxon>
        <taxon>Pseudomonadota</taxon>
        <taxon>Alphaproteobacteria</taxon>
        <taxon>Rickettsiales</taxon>
        <taxon>Lyticum</taxon>
    </lineage>
</organism>
<keyword evidence="6 12" id="KW-0408">Iron</keyword>
<dbReference type="PANTHER" id="PTHR10359">
    <property type="entry name" value="A/G-SPECIFIC ADENINE GLYCOSYLASE/ENDONUCLEASE III"/>
    <property type="match status" value="1"/>
</dbReference>
<dbReference type="GO" id="GO:0006285">
    <property type="term" value="P:base-excision repair, AP site formation"/>
    <property type="evidence" value="ECO:0007669"/>
    <property type="project" value="TreeGrafter"/>
</dbReference>
<dbReference type="SMART" id="SM00478">
    <property type="entry name" value="ENDO3c"/>
    <property type="match status" value="1"/>
</dbReference>
<evidence type="ECO:0000256" key="5">
    <source>
        <dbReference type="ARBA" id="ARBA00022801"/>
    </source>
</evidence>
<name>A0AAE4VM35_9RICK</name>
<dbReference type="InterPro" id="IPR003265">
    <property type="entry name" value="HhH-GPD_domain"/>
</dbReference>
<dbReference type="HAMAP" id="MF_00942">
    <property type="entry name" value="Nth"/>
    <property type="match status" value="1"/>
</dbReference>
<dbReference type="GO" id="GO:0003677">
    <property type="term" value="F:DNA binding"/>
    <property type="evidence" value="ECO:0007669"/>
    <property type="project" value="UniProtKB-UniRule"/>
</dbReference>
<comment type="similarity">
    <text evidence="1 12">Belongs to the Nth/MutY family.</text>
</comment>
<dbReference type="InterPro" id="IPR023170">
    <property type="entry name" value="HhH_base_excis_C"/>
</dbReference>
<keyword evidence="5 12" id="KW-0378">Hydrolase</keyword>
<keyword evidence="7 12" id="KW-0411">Iron-sulfur</keyword>
<dbReference type="FunFam" id="1.10.1670.10:FF:000001">
    <property type="entry name" value="Endonuclease III"/>
    <property type="match status" value="1"/>
</dbReference>
<keyword evidence="10 12" id="KW-0456">Lyase</keyword>
<dbReference type="Proteomes" id="UP001289135">
    <property type="component" value="Unassembled WGS sequence"/>
</dbReference>
<dbReference type="GO" id="GO:0019104">
    <property type="term" value="F:DNA N-glycosylase activity"/>
    <property type="evidence" value="ECO:0007669"/>
    <property type="project" value="UniProtKB-UniRule"/>
</dbReference>
<dbReference type="InterPro" id="IPR005759">
    <property type="entry name" value="Nth"/>
</dbReference>
<dbReference type="GO" id="GO:0140078">
    <property type="term" value="F:class I DNA-(apurinic or apyrimidinic site) endonuclease activity"/>
    <property type="evidence" value="ECO:0007669"/>
    <property type="project" value="UniProtKB-EC"/>
</dbReference>
<comment type="catalytic activity">
    <reaction evidence="12">
        <text>2'-deoxyribonucleotide-(2'-deoxyribose 5'-phosphate)-2'-deoxyribonucleotide-DNA = a 3'-end 2'-deoxyribonucleotide-(2,3-dehydro-2,3-deoxyribose 5'-phosphate)-DNA + a 5'-end 5'-phospho-2'-deoxyribonucleoside-DNA + H(+)</text>
        <dbReference type="Rhea" id="RHEA:66592"/>
        <dbReference type="Rhea" id="RHEA-COMP:13180"/>
        <dbReference type="Rhea" id="RHEA-COMP:16897"/>
        <dbReference type="Rhea" id="RHEA-COMP:17067"/>
        <dbReference type="ChEBI" id="CHEBI:15378"/>
        <dbReference type="ChEBI" id="CHEBI:136412"/>
        <dbReference type="ChEBI" id="CHEBI:157695"/>
        <dbReference type="ChEBI" id="CHEBI:167181"/>
        <dbReference type="EC" id="4.2.99.18"/>
    </reaction>
</comment>
<keyword evidence="11 12" id="KW-0326">Glycosidase</keyword>
<evidence type="ECO:0000256" key="9">
    <source>
        <dbReference type="ARBA" id="ARBA00023204"/>
    </source>
</evidence>
<feature type="binding site" evidence="12">
    <location>
        <position position="214"/>
    </location>
    <ligand>
        <name>[4Fe-4S] cluster</name>
        <dbReference type="ChEBI" id="CHEBI:49883"/>
    </ligand>
</feature>
<evidence type="ECO:0000256" key="8">
    <source>
        <dbReference type="ARBA" id="ARBA00023125"/>
    </source>
</evidence>
<dbReference type="PROSITE" id="PS01155">
    <property type="entry name" value="ENDONUCLEASE_III_2"/>
    <property type="match status" value="1"/>
</dbReference>
<evidence type="ECO:0000256" key="2">
    <source>
        <dbReference type="ARBA" id="ARBA00022485"/>
    </source>
</evidence>
<dbReference type="FunFam" id="1.10.340.30:FF:000001">
    <property type="entry name" value="Endonuclease III"/>
    <property type="match status" value="1"/>
</dbReference>
<keyword evidence="9 12" id="KW-0234">DNA repair</keyword>
<dbReference type="PANTHER" id="PTHR10359:SF18">
    <property type="entry name" value="ENDONUCLEASE III"/>
    <property type="match status" value="1"/>
</dbReference>
<dbReference type="PIRSF" id="PIRSF001435">
    <property type="entry name" value="Nth"/>
    <property type="match status" value="1"/>
</dbReference>
<dbReference type="CDD" id="cd00056">
    <property type="entry name" value="ENDO3c"/>
    <property type="match status" value="1"/>
</dbReference>
<evidence type="ECO:0000256" key="1">
    <source>
        <dbReference type="ARBA" id="ARBA00008343"/>
    </source>
</evidence>
<evidence type="ECO:0000256" key="6">
    <source>
        <dbReference type="ARBA" id="ARBA00023004"/>
    </source>
</evidence>
<protein>
    <recommendedName>
        <fullName evidence="12">Endonuclease III</fullName>
        <ecNumber evidence="12">4.2.99.18</ecNumber>
    </recommendedName>
    <alternativeName>
        <fullName evidence="12">DNA-(apurinic or apyrimidinic site) lyase</fullName>
    </alternativeName>
</protein>
<keyword evidence="8 12" id="KW-0238">DNA-binding</keyword>
<dbReference type="InterPro" id="IPR004035">
    <property type="entry name" value="Endouclease-III_FeS-bd_BS"/>
</dbReference>
<dbReference type="InterPro" id="IPR011257">
    <property type="entry name" value="DNA_glycosylase"/>
</dbReference>
<dbReference type="InterPro" id="IPR003651">
    <property type="entry name" value="Endonuclease3_FeS-loop_motif"/>
</dbReference>
<feature type="binding site" evidence="12">
    <location>
        <position position="205"/>
    </location>
    <ligand>
        <name>[4Fe-4S] cluster</name>
        <dbReference type="ChEBI" id="CHEBI:49883"/>
    </ligand>
</feature>
<accession>A0AAE4VM35</accession>
<evidence type="ECO:0000256" key="10">
    <source>
        <dbReference type="ARBA" id="ARBA00023239"/>
    </source>
</evidence>
<evidence type="ECO:0000256" key="12">
    <source>
        <dbReference type="HAMAP-Rule" id="MF_00942"/>
    </source>
</evidence>
<dbReference type="EC" id="4.2.99.18" evidence="12"/>
<dbReference type="PROSITE" id="PS00764">
    <property type="entry name" value="ENDONUCLEASE_III_1"/>
    <property type="match status" value="1"/>
</dbReference>
<feature type="binding site" evidence="12">
    <location>
        <position position="208"/>
    </location>
    <ligand>
        <name>[4Fe-4S] cluster</name>
        <dbReference type="ChEBI" id="CHEBI:49883"/>
    </ligand>
</feature>
<dbReference type="AlphaFoldDB" id="A0AAE4VM35"/>
<keyword evidence="4 12" id="KW-0227">DNA damage</keyword>
<keyword evidence="14" id="KW-0540">Nuclease</keyword>
<dbReference type="EMBL" id="JARGYU010000002">
    <property type="protein sequence ID" value="MDZ5761411.1"/>
    <property type="molecule type" value="Genomic_DNA"/>
</dbReference>
<evidence type="ECO:0000256" key="7">
    <source>
        <dbReference type="ARBA" id="ARBA00023014"/>
    </source>
</evidence>
<evidence type="ECO:0000256" key="11">
    <source>
        <dbReference type="ARBA" id="ARBA00023295"/>
    </source>
</evidence>
<dbReference type="RefSeq" id="WP_322498838.1">
    <property type="nucleotide sequence ID" value="NZ_JARGYU010000002.1"/>
</dbReference>
<evidence type="ECO:0000256" key="4">
    <source>
        <dbReference type="ARBA" id="ARBA00022763"/>
    </source>
</evidence>
<reference evidence="14" key="1">
    <citation type="submission" date="2023-02" db="EMBL/GenBank/DDBJ databases">
        <title>Host association and intracellularity evolved multiple times independently in the Rickettsiales.</title>
        <authorList>
            <person name="Castelli M."/>
            <person name="Nardi T."/>
            <person name="Gammuto L."/>
            <person name="Bellinzona G."/>
            <person name="Sabaneyeva E."/>
            <person name="Potekhin A."/>
            <person name="Serra V."/>
            <person name="Petroni G."/>
            <person name="Sassera D."/>
        </authorList>
    </citation>
    <scope>NUCLEOTIDE SEQUENCE</scope>
    <source>
        <strain evidence="14">USBL-36I1</strain>
    </source>
</reference>
<keyword evidence="14" id="KW-0255">Endonuclease</keyword>
<keyword evidence="15" id="KW-1185">Reference proteome</keyword>
<comment type="caution">
    <text evidence="14">The sequence shown here is derived from an EMBL/GenBank/DDBJ whole genome shotgun (WGS) entry which is preliminary data.</text>
</comment>
<keyword evidence="3 12" id="KW-0479">Metal-binding</keyword>
<dbReference type="InterPro" id="IPR004036">
    <property type="entry name" value="Endonuclease-III-like_CS2"/>
</dbReference>
<evidence type="ECO:0000313" key="14">
    <source>
        <dbReference type="EMBL" id="MDZ5761411.1"/>
    </source>
</evidence>
<dbReference type="Pfam" id="PF00633">
    <property type="entry name" value="HHH"/>
    <property type="match status" value="1"/>
</dbReference>
<feature type="domain" description="HhH-GPD" evidence="13">
    <location>
        <begin position="49"/>
        <end position="196"/>
    </location>
</feature>
<dbReference type="SMART" id="SM00525">
    <property type="entry name" value="FES"/>
    <property type="match status" value="1"/>
</dbReference>
<gene>
    <name evidence="12" type="primary">nth</name>
    <name evidence="14" type="ORF">Lyticum_00586</name>
</gene>
<dbReference type="SUPFAM" id="SSF48150">
    <property type="entry name" value="DNA-glycosylase"/>
    <property type="match status" value="1"/>
</dbReference>
<dbReference type="Gene3D" id="1.10.1670.10">
    <property type="entry name" value="Helix-hairpin-Helix base-excision DNA repair enzymes (C-terminal)"/>
    <property type="match status" value="1"/>
</dbReference>
<dbReference type="GO" id="GO:0051539">
    <property type="term" value="F:4 iron, 4 sulfur cluster binding"/>
    <property type="evidence" value="ECO:0007669"/>
    <property type="project" value="UniProtKB-UniRule"/>
</dbReference>
<dbReference type="InterPro" id="IPR000445">
    <property type="entry name" value="HhH_motif"/>
</dbReference>
<feature type="binding site" evidence="12">
    <location>
        <position position="198"/>
    </location>
    <ligand>
        <name>[4Fe-4S] cluster</name>
        <dbReference type="ChEBI" id="CHEBI:49883"/>
    </ligand>
</feature>
<evidence type="ECO:0000259" key="13">
    <source>
        <dbReference type="SMART" id="SM00478"/>
    </source>
</evidence>
<dbReference type="NCBIfam" id="TIGR01083">
    <property type="entry name" value="nth"/>
    <property type="match status" value="1"/>
</dbReference>
<proteinExistence type="inferred from homology"/>
<comment type="function">
    <text evidence="12">DNA repair enzyme that has both DNA N-glycosylase activity and AP-lyase activity. The DNA N-glycosylase activity releases various damaged pyrimidines from DNA by cleaving the N-glycosidic bond, leaving an AP (apurinic/apyrimidinic) site. The AP-lyase activity cleaves the phosphodiester bond 3' to the AP site by a beta-elimination, leaving a 3'-terminal unsaturated sugar and a product with a terminal 5'-phosphate.</text>
</comment>
<evidence type="ECO:0000313" key="15">
    <source>
        <dbReference type="Proteomes" id="UP001289135"/>
    </source>
</evidence>